<evidence type="ECO:0000313" key="19">
    <source>
        <dbReference type="Proteomes" id="UP000224634"/>
    </source>
</evidence>
<name>A0A2B7YEM7_POLH7</name>
<comment type="function">
    <text evidence="1">Component of the EKC/KEOPS complex that is required for the formation of a threonylcarbamoyl group on adenosine at position 37 (t(6)A37) in tRNAs that read codons beginning with adenine. The complex is probably involved in the transfer of the threonylcarbamoyl moiety of threonylcarbamoyl-AMP (TC-AMP) to the N6 group of A37. BUD32 has ATPase activity in the context of the EKC/KEOPS complex and likely plays a supporting role to the catalytic subunit KAE1. The EKC/KEOPS complex also promotes both telomere uncapping and telomere elongation. The complex is required for efficient recruitment of transcriptional coactivators.</text>
</comment>
<dbReference type="GO" id="GO:0043484">
    <property type="term" value="P:regulation of RNA splicing"/>
    <property type="evidence" value="ECO:0007669"/>
    <property type="project" value="TreeGrafter"/>
</dbReference>
<evidence type="ECO:0000256" key="7">
    <source>
        <dbReference type="ARBA" id="ARBA00022527"/>
    </source>
</evidence>
<dbReference type="SUPFAM" id="SSF56112">
    <property type="entry name" value="Protein kinase-like (PK-like)"/>
    <property type="match status" value="1"/>
</dbReference>
<comment type="caution">
    <text evidence="18">The sequence shown here is derived from an EMBL/GenBank/DDBJ whole genome shotgun (WGS) entry which is preliminary data.</text>
</comment>
<proteinExistence type="predicted"/>
<dbReference type="GO" id="GO:0005634">
    <property type="term" value="C:nucleus"/>
    <property type="evidence" value="ECO:0007669"/>
    <property type="project" value="TreeGrafter"/>
</dbReference>
<keyword evidence="7" id="KW-0723">Serine/threonine-protein kinase</keyword>
<evidence type="ECO:0000256" key="15">
    <source>
        <dbReference type="ARBA" id="ARBA00047899"/>
    </source>
</evidence>
<dbReference type="EMBL" id="PDNA01000048">
    <property type="protein sequence ID" value="PGH19332.1"/>
    <property type="molecule type" value="Genomic_DNA"/>
</dbReference>
<reference evidence="18 19" key="1">
    <citation type="submission" date="2017-10" db="EMBL/GenBank/DDBJ databases">
        <title>Comparative genomics in systemic dimorphic fungi from Ajellomycetaceae.</title>
        <authorList>
            <person name="Munoz J.F."/>
            <person name="Mcewen J.G."/>
            <person name="Clay O.K."/>
            <person name="Cuomo C.A."/>
        </authorList>
    </citation>
    <scope>NUCLEOTIDE SEQUENCE [LARGE SCALE GENOMIC DNA]</scope>
    <source>
        <strain evidence="18 19">UAMH7299</strain>
    </source>
</reference>
<evidence type="ECO:0000256" key="13">
    <source>
        <dbReference type="ARBA" id="ARBA00030980"/>
    </source>
</evidence>
<comment type="subcellular location">
    <subcellularLocation>
        <location evidence="2">Chromosome</location>
        <location evidence="2">Telomere</location>
    </subcellularLocation>
</comment>
<keyword evidence="8" id="KW-0808">Transferase</keyword>
<keyword evidence="11" id="KW-0067">ATP-binding</keyword>
<dbReference type="OrthoDB" id="4200342at2759"/>
<keyword evidence="10" id="KW-0418">Kinase</keyword>
<evidence type="ECO:0000313" key="18">
    <source>
        <dbReference type="EMBL" id="PGH19332.1"/>
    </source>
</evidence>
<dbReference type="Proteomes" id="UP000224634">
    <property type="component" value="Unassembled WGS sequence"/>
</dbReference>
<evidence type="ECO:0000256" key="2">
    <source>
        <dbReference type="ARBA" id="ARBA00004574"/>
    </source>
</evidence>
<evidence type="ECO:0000256" key="4">
    <source>
        <dbReference type="ARBA" id="ARBA00012513"/>
    </source>
</evidence>
<dbReference type="PROSITE" id="PS50011">
    <property type="entry name" value="PROTEIN_KINASE_DOM"/>
    <property type="match status" value="1"/>
</dbReference>
<dbReference type="Gene3D" id="1.10.510.10">
    <property type="entry name" value="Transferase(Phosphotransferase) domain 1"/>
    <property type="match status" value="1"/>
</dbReference>
<sequence>MCLVSQVLGSSATQLSYYPGRVAGYLKLRGDIARQLSRQIAEAVGFLHTSGVVYGDLTASNVLLRLTNIDAWSDKEIYERLGSPIKKNVLDSAGDTAGRHAPDYLVKPANLSHLDPIFLTKDIVLIDFGQSFRAGLPPDHGTGTPPSYCSPETFFGGSMSVASDVWALACTIHETRAGAQLFASFFGGNNEIIRQIVQTFGKLPEPWWSAWGSRSIYFGDDGKPNETWPDGIALAVEYPLEA</sequence>
<dbReference type="EC" id="2.7.11.1" evidence="4"/>
<comment type="catalytic activity">
    <reaction evidence="15">
        <text>L-threonyl-[protein] + ATP = O-phospho-L-threonyl-[protein] + ADP + H(+)</text>
        <dbReference type="Rhea" id="RHEA:46608"/>
        <dbReference type="Rhea" id="RHEA-COMP:11060"/>
        <dbReference type="Rhea" id="RHEA-COMP:11605"/>
        <dbReference type="ChEBI" id="CHEBI:15378"/>
        <dbReference type="ChEBI" id="CHEBI:30013"/>
        <dbReference type="ChEBI" id="CHEBI:30616"/>
        <dbReference type="ChEBI" id="CHEBI:61977"/>
        <dbReference type="ChEBI" id="CHEBI:456216"/>
        <dbReference type="EC" id="2.7.11.1"/>
    </reaction>
</comment>
<dbReference type="PANTHER" id="PTHR45646:SF11">
    <property type="entry name" value="SERINE_THREONINE-PROTEIN KINASE DOA"/>
    <property type="match status" value="1"/>
</dbReference>
<evidence type="ECO:0000256" key="10">
    <source>
        <dbReference type="ARBA" id="ARBA00022777"/>
    </source>
</evidence>
<comment type="subunit">
    <text evidence="3">Component of the EKC/KEOPS complex composed of at least BUD32, CGI121, GON7, KAE1 and PCC1; the whole complex dimerizes.</text>
</comment>
<gene>
    <name evidence="18" type="ORF">AJ80_03972</name>
</gene>
<dbReference type="GO" id="GO:0005524">
    <property type="term" value="F:ATP binding"/>
    <property type="evidence" value="ECO:0007669"/>
    <property type="project" value="UniProtKB-KW"/>
</dbReference>
<dbReference type="InterPro" id="IPR000719">
    <property type="entry name" value="Prot_kinase_dom"/>
</dbReference>
<evidence type="ECO:0000256" key="8">
    <source>
        <dbReference type="ARBA" id="ARBA00022679"/>
    </source>
</evidence>
<evidence type="ECO:0000256" key="9">
    <source>
        <dbReference type="ARBA" id="ARBA00022741"/>
    </source>
</evidence>
<feature type="domain" description="Protein kinase" evidence="17">
    <location>
        <begin position="1"/>
        <end position="242"/>
    </location>
</feature>
<dbReference type="AlphaFoldDB" id="A0A2B7YEM7"/>
<dbReference type="GO" id="GO:0000781">
    <property type="term" value="C:chromosome, telomeric region"/>
    <property type="evidence" value="ECO:0007669"/>
    <property type="project" value="UniProtKB-SubCell"/>
</dbReference>
<evidence type="ECO:0000256" key="14">
    <source>
        <dbReference type="ARBA" id="ARBA00033194"/>
    </source>
</evidence>
<comment type="catalytic activity">
    <reaction evidence="16">
        <text>L-seryl-[protein] + ATP = O-phospho-L-seryl-[protein] + ADP + H(+)</text>
        <dbReference type="Rhea" id="RHEA:17989"/>
        <dbReference type="Rhea" id="RHEA-COMP:9863"/>
        <dbReference type="Rhea" id="RHEA-COMP:11604"/>
        <dbReference type="ChEBI" id="CHEBI:15378"/>
        <dbReference type="ChEBI" id="CHEBI:29999"/>
        <dbReference type="ChEBI" id="CHEBI:30616"/>
        <dbReference type="ChEBI" id="CHEBI:83421"/>
        <dbReference type="ChEBI" id="CHEBI:456216"/>
        <dbReference type="EC" id="2.7.11.1"/>
    </reaction>
</comment>
<evidence type="ECO:0000256" key="1">
    <source>
        <dbReference type="ARBA" id="ARBA00003747"/>
    </source>
</evidence>
<keyword evidence="12" id="KW-0779">Telomere</keyword>
<protein>
    <recommendedName>
        <fullName evidence="6">EKC/KEOPS complex subunit BUD32</fullName>
        <ecNumber evidence="4">2.7.11.1</ecNumber>
    </recommendedName>
    <alternativeName>
        <fullName evidence="13 14">Atypical Serine/threonine protein kinase BUD32</fullName>
    </alternativeName>
    <alternativeName>
        <fullName evidence="5">EKC/KEOPS complex subunit bud32</fullName>
    </alternativeName>
</protein>
<organism evidence="18 19">
    <name type="scientific">Polytolypa hystricis (strain UAMH7299)</name>
    <dbReference type="NCBI Taxonomy" id="1447883"/>
    <lineage>
        <taxon>Eukaryota</taxon>
        <taxon>Fungi</taxon>
        <taxon>Dikarya</taxon>
        <taxon>Ascomycota</taxon>
        <taxon>Pezizomycotina</taxon>
        <taxon>Eurotiomycetes</taxon>
        <taxon>Eurotiomycetidae</taxon>
        <taxon>Onygenales</taxon>
        <taxon>Onygenales incertae sedis</taxon>
        <taxon>Polytolypa</taxon>
    </lineage>
</organism>
<accession>A0A2B7YEM7</accession>
<dbReference type="InterPro" id="IPR011009">
    <property type="entry name" value="Kinase-like_dom_sf"/>
</dbReference>
<dbReference type="PROSITE" id="PS00109">
    <property type="entry name" value="PROTEIN_KINASE_TYR"/>
    <property type="match status" value="1"/>
</dbReference>
<keyword evidence="19" id="KW-1185">Reference proteome</keyword>
<evidence type="ECO:0000256" key="5">
    <source>
        <dbReference type="ARBA" id="ARBA00013948"/>
    </source>
</evidence>
<dbReference type="InterPro" id="IPR008266">
    <property type="entry name" value="Tyr_kinase_AS"/>
</dbReference>
<evidence type="ECO:0000259" key="17">
    <source>
        <dbReference type="PROSITE" id="PS50011"/>
    </source>
</evidence>
<dbReference type="PANTHER" id="PTHR45646">
    <property type="entry name" value="SERINE/THREONINE-PROTEIN KINASE DOA-RELATED"/>
    <property type="match status" value="1"/>
</dbReference>
<dbReference type="GO" id="GO:0004674">
    <property type="term" value="F:protein serine/threonine kinase activity"/>
    <property type="evidence" value="ECO:0007669"/>
    <property type="project" value="UniProtKB-KW"/>
</dbReference>
<evidence type="ECO:0000256" key="3">
    <source>
        <dbReference type="ARBA" id="ARBA00011534"/>
    </source>
</evidence>
<keyword evidence="12" id="KW-0158">Chromosome</keyword>
<evidence type="ECO:0000256" key="11">
    <source>
        <dbReference type="ARBA" id="ARBA00022840"/>
    </source>
</evidence>
<evidence type="ECO:0000256" key="12">
    <source>
        <dbReference type="ARBA" id="ARBA00022895"/>
    </source>
</evidence>
<keyword evidence="9" id="KW-0547">Nucleotide-binding</keyword>
<evidence type="ECO:0000256" key="6">
    <source>
        <dbReference type="ARBA" id="ARBA00019973"/>
    </source>
</evidence>
<dbReference type="InterPro" id="IPR051175">
    <property type="entry name" value="CLK_kinases"/>
</dbReference>
<evidence type="ECO:0000256" key="16">
    <source>
        <dbReference type="ARBA" id="ARBA00048679"/>
    </source>
</evidence>